<dbReference type="GO" id="GO:0046677">
    <property type="term" value="P:response to antibiotic"/>
    <property type="evidence" value="ECO:0007669"/>
    <property type="project" value="UniProtKB-KW"/>
</dbReference>
<evidence type="ECO:0000256" key="13">
    <source>
        <dbReference type="SAM" id="Phobius"/>
    </source>
</evidence>
<evidence type="ECO:0000259" key="14">
    <source>
        <dbReference type="PROSITE" id="PS50893"/>
    </source>
</evidence>
<dbReference type="PROSITE" id="PS00211">
    <property type="entry name" value="ABC_TRANSPORTER_1"/>
    <property type="match status" value="1"/>
</dbReference>
<keyword evidence="10" id="KW-0046">Antibiotic resistance</keyword>
<dbReference type="PATRIC" id="fig|1609981.3.peg.1979"/>
<protein>
    <submittedName>
        <fullName evidence="15">Macrolide export ATP-binding/permease protein MacB</fullName>
        <ecNumber evidence="15">3.6.3.-</ecNumber>
    </submittedName>
</protein>
<proteinExistence type="inferred from homology"/>
<dbReference type="OrthoDB" id="9769100at2"/>
<keyword evidence="5 13" id="KW-0812">Transmembrane</keyword>
<feature type="domain" description="ABC transporter" evidence="14">
    <location>
        <begin position="2"/>
        <end position="237"/>
    </location>
</feature>
<keyword evidence="3" id="KW-1003">Cell membrane</keyword>
<dbReference type="GO" id="GO:0098796">
    <property type="term" value="C:membrane protein complex"/>
    <property type="evidence" value="ECO:0007669"/>
    <property type="project" value="UniProtKB-ARBA"/>
</dbReference>
<reference evidence="15 16" key="2">
    <citation type="journal article" date="2016" name="ISME J.">
        <title>Characterization of the first cultured representative of Verrucomicrobia subdivision 5 indicates the proposal of a novel phylum.</title>
        <authorList>
            <person name="Spring S."/>
            <person name="Bunk B."/>
            <person name="Sproer C."/>
            <person name="Schumann P."/>
            <person name="Rohde M."/>
            <person name="Tindall B.J."/>
            <person name="Klenk H.P."/>
        </authorList>
    </citation>
    <scope>NUCLEOTIDE SEQUENCE [LARGE SCALE GENOMIC DNA]</scope>
    <source>
        <strain evidence="15 16">L21-Fru-AB</strain>
    </source>
</reference>
<evidence type="ECO:0000256" key="6">
    <source>
        <dbReference type="ARBA" id="ARBA00022741"/>
    </source>
</evidence>
<dbReference type="InterPro" id="IPR027417">
    <property type="entry name" value="P-loop_NTPase"/>
</dbReference>
<dbReference type="Proteomes" id="UP000035268">
    <property type="component" value="Chromosome"/>
</dbReference>
<evidence type="ECO:0000256" key="10">
    <source>
        <dbReference type="ARBA" id="ARBA00023251"/>
    </source>
</evidence>
<dbReference type="EC" id="3.6.3.-" evidence="15"/>
<keyword evidence="2" id="KW-0813">Transport</keyword>
<sequence>MIEVRDIVKTYRMGDVEVRALRGCSLRIDRGEFVAITGPSGSGKSTLMHILGLLDTPDSGSYRLEGHEVSRLTDDQLAIRRARSIGFVFQQFNLLARVSALENTALPLIYRDHPSPADPEDLLKRVGLGDRKEHTPGELSGGQQQRVAIARALVNRPSVMMADEPTGNLDSASSGEILTILRKLNETGLTVIVVTHDPEVTAVASRVISIRDGRVTEDRGRVPADSASGSVAKDTDFDFRVGGEHDARTHPLGWIGRKLDEAGAMFRQAVRALMANKTRTALSMLGVLIGVAALIAVMALGTGAREAVEERISRLGANLLVLRPGARQRGAVRMAAGATSRLTLEDAEALPRRLPSVDAAAPVVNGMAQLTWEGHNWRTSITGTTPAYLRIHDYELLYGRNFTAAEVENRARVALVGTTLVRELFDGSNPIGRTLRMNRVRFEVIGILPEMGASFGRDPNDMVIIPVTTAMKRLFGKTYINTVEIRVVDRDHMEYTEKAVIRLMKERHRIDPEREAFSVFNMGDLREAITATSKTMALLLAGIGGVSLFVGGIGIMNIMLVSVTERTREIGIRKAVGAKRSDVLAQFLIEAAVIGIFGGFLGILTGWGASLAMTRYAGWNTIITPLTVGLAFTFSAVVGVIFGLWPARKASRLNPIDALRYE</sequence>
<name>A0A0G3EI75_9BACT</name>
<evidence type="ECO:0000256" key="8">
    <source>
        <dbReference type="ARBA" id="ARBA00022989"/>
    </source>
</evidence>
<dbReference type="Pfam" id="PF12704">
    <property type="entry name" value="MacB_PCD"/>
    <property type="match status" value="1"/>
</dbReference>
<evidence type="ECO:0000256" key="7">
    <source>
        <dbReference type="ARBA" id="ARBA00022840"/>
    </source>
</evidence>
<dbReference type="InterPro" id="IPR025857">
    <property type="entry name" value="MacB_PCD"/>
</dbReference>
<evidence type="ECO:0000256" key="4">
    <source>
        <dbReference type="ARBA" id="ARBA00022519"/>
    </source>
</evidence>
<evidence type="ECO:0000256" key="2">
    <source>
        <dbReference type="ARBA" id="ARBA00022448"/>
    </source>
</evidence>
<evidence type="ECO:0000256" key="1">
    <source>
        <dbReference type="ARBA" id="ARBA00004429"/>
    </source>
</evidence>
<dbReference type="InterPro" id="IPR003838">
    <property type="entry name" value="ABC3_permease_C"/>
</dbReference>
<feature type="transmembrane region" description="Helical" evidence="13">
    <location>
        <begin position="622"/>
        <end position="645"/>
    </location>
</feature>
<keyword evidence="7 15" id="KW-0067">ATP-binding</keyword>
<feature type="transmembrane region" description="Helical" evidence="13">
    <location>
        <begin position="584"/>
        <end position="610"/>
    </location>
</feature>
<dbReference type="Pfam" id="PF00005">
    <property type="entry name" value="ABC_tran"/>
    <property type="match status" value="1"/>
</dbReference>
<keyword evidence="4" id="KW-0997">Cell inner membrane</keyword>
<dbReference type="RefSeq" id="WP_052882406.1">
    <property type="nucleotide sequence ID" value="NZ_CP010904.1"/>
</dbReference>
<evidence type="ECO:0000313" key="16">
    <source>
        <dbReference type="Proteomes" id="UP000035268"/>
    </source>
</evidence>
<keyword evidence="9 13" id="KW-0472">Membrane</keyword>
<dbReference type="PROSITE" id="PS50893">
    <property type="entry name" value="ABC_TRANSPORTER_2"/>
    <property type="match status" value="1"/>
</dbReference>
<keyword evidence="6" id="KW-0547">Nucleotide-binding</keyword>
<dbReference type="SMART" id="SM00382">
    <property type="entry name" value="AAA"/>
    <property type="match status" value="1"/>
</dbReference>
<dbReference type="Pfam" id="PF02687">
    <property type="entry name" value="FtsX"/>
    <property type="match status" value="1"/>
</dbReference>
<dbReference type="FunFam" id="3.40.50.300:FF:000032">
    <property type="entry name" value="Export ABC transporter ATP-binding protein"/>
    <property type="match status" value="1"/>
</dbReference>
<evidence type="ECO:0000256" key="11">
    <source>
        <dbReference type="ARBA" id="ARBA00038076"/>
    </source>
</evidence>
<dbReference type="AlphaFoldDB" id="A0A0G3EI75"/>
<dbReference type="CDD" id="cd03255">
    <property type="entry name" value="ABC_MJ0796_LolCDE_FtsE"/>
    <property type="match status" value="1"/>
</dbReference>
<dbReference type="InterPro" id="IPR017911">
    <property type="entry name" value="MacB-like_ATP-bd"/>
</dbReference>
<dbReference type="GO" id="GO:0005524">
    <property type="term" value="F:ATP binding"/>
    <property type="evidence" value="ECO:0007669"/>
    <property type="project" value="UniProtKB-KW"/>
</dbReference>
<evidence type="ECO:0000256" key="3">
    <source>
        <dbReference type="ARBA" id="ARBA00022475"/>
    </source>
</evidence>
<keyword evidence="8 13" id="KW-1133">Transmembrane helix</keyword>
<dbReference type="InterPro" id="IPR050250">
    <property type="entry name" value="Macrolide_Exporter_MacB"/>
</dbReference>
<comment type="similarity">
    <text evidence="12">Belongs to the ABC transporter superfamily. Macrolide exporter (TC 3.A.1.122) family.</text>
</comment>
<gene>
    <name evidence="15" type="primary">macB</name>
    <name evidence="15" type="ORF">L21SP4_01907</name>
</gene>
<dbReference type="Gene3D" id="3.40.50.300">
    <property type="entry name" value="P-loop containing nucleotide triphosphate hydrolases"/>
    <property type="match status" value="1"/>
</dbReference>
<comment type="subcellular location">
    <subcellularLocation>
        <location evidence="1">Cell inner membrane</location>
        <topology evidence="1">Multi-pass membrane protein</topology>
    </subcellularLocation>
</comment>
<organism evidence="15 16">
    <name type="scientific">Kiritimatiella glycovorans</name>
    <dbReference type="NCBI Taxonomy" id="1307763"/>
    <lineage>
        <taxon>Bacteria</taxon>
        <taxon>Pseudomonadati</taxon>
        <taxon>Kiritimatiellota</taxon>
        <taxon>Kiritimatiellia</taxon>
        <taxon>Kiritimatiellales</taxon>
        <taxon>Kiritimatiellaceae</taxon>
        <taxon>Kiritimatiella</taxon>
    </lineage>
</organism>
<feature type="transmembrane region" description="Helical" evidence="13">
    <location>
        <begin position="281"/>
        <end position="301"/>
    </location>
</feature>
<dbReference type="GO" id="GO:0022857">
    <property type="term" value="F:transmembrane transporter activity"/>
    <property type="evidence" value="ECO:0007669"/>
    <property type="project" value="UniProtKB-ARBA"/>
</dbReference>
<comment type="similarity">
    <text evidence="11">Belongs to the ABC-4 integral membrane protein family.</text>
</comment>
<evidence type="ECO:0000256" key="5">
    <source>
        <dbReference type="ARBA" id="ARBA00022692"/>
    </source>
</evidence>
<keyword evidence="16" id="KW-1185">Reference proteome</keyword>
<dbReference type="GO" id="GO:0016887">
    <property type="term" value="F:ATP hydrolysis activity"/>
    <property type="evidence" value="ECO:0007669"/>
    <property type="project" value="InterPro"/>
</dbReference>
<dbReference type="InterPro" id="IPR003439">
    <property type="entry name" value="ABC_transporter-like_ATP-bd"/>
</dbReference>
<evidence type="ECO:0000256" key="9">
    <source>
        <dbReference type="ARBA" id="ARBA00023136"/>
    </source>
</evidence>
<dbReference type="PANTHER" id="PTHR30572">
    <property type="entry name" value="MEMBRANE COMPONENT OF TRANSPORTER-RELATED"/>
    <property type="match status" value="1"/>
</dbReference>
<dbReference type="KEGG" id="vbl:L21SP4_01907"/>
<feature type="transmembrane region" description="Helical" evidence="13">
    <location>
        <begin position="536"/>
        <end position="563"/>
    </location>
</feature>
<dbReference type="SUPFAM" id="SSF52540">
    <property type="entry name" value="P-loop containing nucleoside triphosphate hydrolases"/>
    <property type="match status" value="1"/>
</dbReference>
<evidence type="ECO:0000256" key="12">
    <source>
        <dbReference type="ARBA" id="ARBA00038388"/>
    </source>
</evidence>
<dbReference type="EMBL" id="CP010904">
    <property type="protein sequence ID" value="AKJ65142.1"/>
    <property type="molecule type" value="Genomic_DNA"/>
</dbReference>
<dbReference type="STRING" id="1307763.L21SP4_01907"/>
<dbReference type="PANTHER" id="PTHR30572:SF4">
    <property type="entry name" value="ABC TRANSPORTER PERMEASE YTRF"/>
    <property type="match status" value="1"/>
</dbReference>
<dbReference type="InterPro" id="IPR017871">
    <property type="entry name" value="ABC_transporter-like_CS"/>
</dbReference>
<dbReference type="GO" id="GO:0005886">
    <property type="term" value="C:plasma membrane"/>
    <property type="evidence" value="ECO:0007669"/>
    <property type="project" value="UniProtKB-SubCell"/>
</dbReference>
<keyword evidence="15" id="KW-0378">Hydrolase</keyword>
<reference evidence="16" key="1">
    <citation type="submission" date="2015-02" db="EMBL/GenBank/DDBJ databases">
        <title>Description and complete genome sequence of the first cultured representative of the subdivision 5 of the Verrucomicrobia phylum.</title>
        <authorList>
            <person name="Spring S."/>
            <person name="Bunk B."/>
            <person name="Sproer C."/>
            <person name="Klenk H.-P."/>
        </authorList>
    </citation>
    <scope>NUCLEOTIDE SEQUENCE [LARGE SCALE GENOMIC DNA]</scope>
    <source>
        <strain evidence="16">L21-Fru-AB</strain>
    </source>
</reference>
<accession>A0A0G3EI75</accession>
<dbReference type="InterPro" id="IPR003593">
    <property type="entry name" value="AAA+_ATPase"/>
</dbReference>
<evidence type="ECO:0000313" key="15">
    <source>
        <dbReference type="EMBL" id="AKJ65142.1"/>
    </source>
</evidence>